<dbReference type="EMBL" id="JACGCM010002757">
    <property type="protein sequence ID" value="KAF6136133.1"/>
    <property type="molecule type" value="Genomic_DNA"/>
</dbReference>
<comment type="caution">
    <text evidence="2">The sequence shown here is derived from an EMBL/GenBank/DDBJ whole genome shotgun (WGS) entry which is preliminary data.</text>
</comment>
<dbReference type="AlphaFoldDB" id="A0A7J7L0K8"/>
<organism evidence="2 3">
    <name type="scientific">Kingdonia uniflora</name>
    <dbReference type="NCBI Taxonomy" id="39325"/>
    <lineage>
        <taxon>Eukaryota</taxon>
        <taxon>Viridiplantae</taxon>
        <taxon>Streptophyta</taxon>
        <taxon>Embryophyta</taxon>
        <taxon>Tracheophyta</taxon>
        <taxon>Spermatophyta</taxon>
        <taxon>Magnoliopsida</taxon>
        <taxon>Ranunculales</taxon>
        <taxon>Circaeasteraceae</taxon>
        <taxon>Kingdonia</taxon>
    </lineage>
</organism>
<name>A0A7J7L0K8_9MAGN</name>
<protein>
    <submittedName>
        <fullName evidence="2">Uncharacterized protein</fullName>
    </submittedName>
</protein>
<reference evidence="2 3" key="1">
    <citation type="journal article" date="2020" name="IScience">
        <title>Genome Sequencing of the Endangered Kingdonia uniflora (Circaeasteraceae, Ranunculales) Reveals Potential Mechanisms of Evolutionary Specialization.</title>
        <authorList>
            <person name="Sun Y."/>
            <person name="Deng T."/>
            <person name="Zhang A."/>
            <person name="Moore M.J."/>
            <person name="Landis J.B."/>
            <person name="Lin N."/>
            <person name="Zhang H."/>
            <person name="Zhang X."/>
            <person name="Huang J."/>
            <person name="Zhang X."/>
            <person name="Sun H."/>
            <person name="Wang H."/>
        </authorList>
    </citation>
    <scope>NUCLEOTIDE SEQUENCE [LARGE SCALE GENOMIC DNA]</scope>
    <source>
        <strain evidence="2">TB1705</strain>
        <tissue evidence="2">Leaf</tissue>
    </source>
</reference>
<accession>A0A7J7L0K8</accession>
<feature type="coiled-coil region" evidence="1">
    <location>
        <begin position="173"/>
        <end position="200"/>
    </location>
</feature>
<evidence type="ECO:0000256" key="1">
    <source>
        <dbReference type="SAM" id="Coils"/>
    </source>
</evidence>
<keyword evidence="1" id="KW-0175">Coiled coil</keyword>
<dbReference type="Proteomes" id="UP000541444">
    <property type="component" value="Unassembled WGS sequence"/>
</dbReference>
<gene>
    <name evidence="2" type="ORF">GIB67_030181</name>
</gene>
<keyword evidence="3" id="KW-1185">Reference proteome</keyword>
<proteinExistence type="predicted"/>
<evidence type="ECO:0000313" key="2">
    <source>
        <dbReference type="EMBL" id="KAF6136133.1"/>
    </source>
</evidence>
<evidence type="ECO:0000313" key="3">
    <source>
        <dbReference type="Proteomes" id="UP000541444"/>
    </source>
</evidence>
<sequence length="279" mass="31072">MVNCGAATRYECVGTGIKGTLRTVKYNCFNLKSPLRPGVMRNPSRVTNRIRALYYYPELFKSSNVKNNRKRKCGERSPAVVELSIDTVEQCRLDLQDAYFDSNEIGDLLQEEMARRQLPDLSAIVKLTSGGSVRHNNAPRSFPSAPRPNKNLGGIIRYAKQALLNNTVAKSKVIVDEAKMVELRSELKDAQAEASRWKNAAAQVAIAKDEGKELAGRTYVDVMIKMAHTVDKYVFCPYLVCFPDELAKAKHQVDLKARSVATPSVSTVFDLVADEDKPD</sequence>